<dbReference type="CDD" id="cd00082">
    <property type="entry name" value="HisKA"/>
    <property type="match status" value="1"/>
</dbReference>
<dbReference type="OrthoDB" id="9813151at2"/>
<dbReference type="PANTHER" id="PTHR45339:SF1">
    <property type="entry name" value="HYBRID SIGNAL TRANSDUCTION HISTIDINE KINASE J"/>
    <property type="match status" value="1"/>
</dbReference>
<dbReference type="RefSeq" id="WP_008337571.1">
    <property type="nucleotide sequence ID" value="NZ_AFRZ01000001.1"/>
</dbReference>
<proteinExistence type="predicted"/>
<evidence type="ECO:0000256" key="6">
    <source>
        <dbReference type="ARBA" id="ARBA00022679"/>
    </source>
</evidence>
<comment type="subcellular location">
    <subcellularLocation>
        <location evidence="2">Cell membrane</location>
        <topology evidence="2">Multi-pass membrane protein</topology>
    </subcellularLocation>
</comment>
<dbReference type="SUPFAM" id="SSF52172">
    <property type="entry name" value="CheY-like"/>
    <property type="match status" value="1"/>
</dbReference>
<feature type="domain" description="Histidine kinase" evidence="14">
    <location>
        <begin position="797"/>
        <end position="1014"/>
    </location>
</feature>
<dbReference type="SMART" id="SM00387">
    <property type="entry name" value="HATPase_c"/>
    <property type="match status" value="1"/>
</dbReference>
<dbReference type="Gene3D" id="3.30.450.20">
    <property type="entry name" value="PAS domain"/>
    <property type="match status" value="2"/>
</dbReference>
<dbReference type="InterPro" id="IPR029151">
    <property type="entry name" value="Sensor-like_sf"/>
</dbReference>
<keyword evidence="4" id="KW-1003">Cell membrane</keyword>
<dbReference type="PROSITE" id="PS50109">
    <property type="entry name" value="HIS_KIN"/>
    <property type="match status" value="1"/>
</dbReference>
<evidence type="ECO:0000256" key="5">
    <source>
        <dbReference type="ARBA" id="ARBA00022553"/>
    </source>
</evidence>
<dbReference type="SMART" id="SM00388">
    <property type="entry name" value="HisKA"/>
    <property type="match status" value="1"/>
</dbReference>
<gene>
    <name evidence="17" type="ORF">SMGD1_2616</name>
</gene>
<reference evidence="17 18" key="1">
    <citation type="journal article" date="2012" name="Proc. Natl. Acad. Sci. U.S.A.">
        <title>Genome and physiology of a model Epsilonproteobacterium responsible for sulfide detoxification in marine oxygen depletion zones.</title>
        <authorList>
            <person name="Grote J."/>
            <person name="Schott T."/>
            <person name="Bruckner C.G."/>
            <person name="Glockner F.O."/>
            <person name="Jost G."/>
            <person name="Teeling H."/>
            <person name="Labrenz M."/>
            <person name="Jurgens K."/>
        </authorList>
    </citation>
    <scope>NUCLEOTIDE SEQUENCE [LARGE SCALE GENOMIC DNA]</scope>
    <source>
        <strain evidence="17 18">GD1</strain>
    </source>
</reference>
<comment type="caution">
    <text evidence="17">The sequence shown here is derived from an EMBL/GenBank/DDBJ whole genome shotgun (WGS) entry which is preliminary data.</text>
</comment>
<dbReference type="AlphaFoldDB" id="B6BK47"/>
<dbReference type="Pfam" id="PF02518">
    <property type="entry name" value="HATPase_c"/>
    <property type="match status" value="1"/>
</dbReference>
<dbReference type="eggNOG" id="COG5002">
    <property type="taxonomic scope" value="Bacteria"/>
</dbReference>
<dbReference type="GO" id="GO:0000155">
    <property type="term" value="F:phosphorelay sensor kinase activity"/>
    <property type="evidence" value="ECO:0007669"/>
    <property type="project" value="InterPro"/>
</dbReference>
<dbReference type="Gene3D" id="3.40.50.2300">
    <property type="match status" value="1"/>
</dbReference>
<dbReference type="InterPro" id="IPR004358">
    <property type="entry name" value="Sig_transdc_His_kin-like_C"/>
</dbReference>
<protein>
    <recommendedName>
        <fullName evidence="3">histidine kinase</fullName>
        <ecNumber evidence="3">2.7.13.3</ecNumber>
    </recommendedName>
</protein>
<evidence type="ECO:0000256" key="12">
    <source>
        <dbReference type="SAM" id="Coils"/>
    </source>
</evidence>
<evidence type="ECO:0000259" key="15">
    <source>
        <dbReference type="PROSITE" id="PS50110"/>
    </source>
</evidence>
<dbReference type="Pfam" id="PF21623">
    <property type="entry name" value="HK_sensor_dom_bact"/>
    <property type="match status" value="1"/>
</dbReference>
<accession>B6BK47</accession>
<feature type="modified residue" description="4-aspartylphosphate" evidence="11">
    <location>
        <position position="1100"/>
    </location>
</feature>
<dbReference type="CDD" id="cd18773">
    <property type="entry name" value="PDC1_HK_sensor"/>
    <property type="match status" value="1"/>
</dbReference>
<dbReference type="InterPro" id="IPR048760">
    <property type="entry name" value="VP0354-like_sensor_dom"/>
</dbReference>
<dbReference type="Gene3D" id="3.30.450.40">
    <property type="match status" value="1"/>
</dbReference>
<evidence type="ECO:0000256" key="1">
    <source>
        <dbReference type="ARBA" id="ARBA00000085"/>
    </source>
</evidence>
<dbReference type="PROSITE" id="PS50885">
    <property type="entry name" value="HAMP"/>
    <property type="match status" value="1"/>
</dbReference>
<dbReference type="InterPro" id="IPR029016">
    <property type="entry name" value="GAF-like_dom_sf"/>
</dbReference>
<keyword evidence="12" id="KW-0175">Coiled coil</keyword>
<evidence type="ECO:0000256" key="3">
    <source>
        <dbReference type="ARBA" id="ARBA00012438"/>
    </source>
</evidence>
<accession>H1FSM0</accession>
<keyword evidence="6" id="KW-0808">Transferase</keyword>
<evidence type="ECO:0000256" key="2">
    <source>
        <dbReference type="ARBA" id="ARBA00004651"/>
    </source>
</evidence>
<evidence type="ECO:0000256" key="11">
    <source>
        <dbReference type="PROSITE-ProRule" id="PRU00169"/>
    </source>
</evidence>
<dbReference type="FunFam" id="3.30.565.10:FF:000010">
    <property type="entry name" value="Sensor histidine kinase RcsC"/>
    <property type="match status" value="1"/>
</dbReference>
<dbReference type="STRING" id="929558.SMGD1_2616"/>
<sequence>MNLNMSLQNKIFSIFIVVLTLGIGFVGWYGYKTASEGYIESAYKLSERDTNNLTIEIEGNLGHVTKDALYIKEFYALKRYMIWKSMSVDTKAQMWKDIFSDALLDFLKAQKDYYKIRVVDLDGKELLVVKYDEKSNSAYLLADSELQNNSGRNYLEVPKTLKKDEFFISDMNLNIEYGKIEQPFIPVVRYSTPIISDNGNMIGVFVVNIYANNILNIVNQASINGAKKGFSYFLIDKEGNYLFNKDESKTWGSQIKGKSNFNDDHFNLKKFMKDKSKGTFIHNNKIYSYRAVHPLKQNSENYWYAISSVDTNIALEKLDDFKQLFIFILLFVVIISFFIIKFYLLKITTPLAQVTSQLKALSRGEIKKEEINYSGNDEISEIVNSTQKVIDAIETTISQANAVADGDFSKEIELLGKNDQLGLAITDMTKRLKEITSLAKKLSTGNYDTKIIAKSSEDRLGMALIDMIKYLEVVASVAESIAEGNIDVDYKIVGEEDRLGIAMLKMIAYLRGIVSQADAITKNDFSKNIEVKSKNDELGIALGIMTNMLQENDIKNKNEIYFSDGIGEFSDKLTGISDTMELSKKAITMASRYVDACSGVAYIYDKEKGELGLIASYSFNPKDSSSNIFKLGNGVIGQVGLEKKSILLKNVENEHYDVKTGTTLSKPKEVFVLPLIHEGELFGVAELMTFESFSKVQKDYLKKASEIFTTSLFAATQNMQIKVLLEDSKRAYEELQVQSEELQESNVQMEEQQQQLTLQAKSMKIKNDELLQAKEDLDKRADDLEKASKYKSEFLANMSHELRTPLNSIILLSKLLTQNKKETLSDSDVSKTSVIHKAGNDLLLLINDILDLSKIESGNMELNESEFDTSEIREEIEGLFSEVAKEKNLNFEVRDSFNRSFIVDKTKLLQIIKNLLSNAFKFTKSGEVSLSVFKKNRDIVFEVSDTGIGIPEAKLALIFEAFKQVDGSISREYGGTGLGLSISKTFINLMGGRIEVDSKEGIGSSFLVILPIEKDDYEKETSSKIEVTDIILADDEIELFDKELLKSKNILIVDDDSRNIFTLSSVVQELGADTYSALNGEDAFKLLEEEEANMDVILMDIMMPIMDGLKTIEKIKADERFKHIPIIAVTAKVMKEDKRMCYEAGANDYLAKPIDQNALISMLKAWSK</sequence>
<evidence type="ECO:0000259" key="16">
    <source>
        <dbReference type="PROSITE" id="PS50885"/>
    </source>
</evidence>
<dbReference type="InterPro" id="IPR036097">
    <property type="entry name" value="HisK_dim/P_sf"/>
</dbReference>
<organism evidence="17 18">
    <name type="scientific">Sulfurimonas gotlandica (strain DSM 19862 / JCM 16533 / GD1)</name>
    <dbReference type="NCBI Taxonomy" id="929558"/>
    <lineage>
        <taxon>Bacteria</taxon>
        <taxon>Pseudomonadati</taxon>
        <taxon>Campylobacterota</taxon>
        <taxon>Epsilonproteobacteria</taxon>
        <taxon>Campylobacterales</taxon>
        <taxon>Sulfurimonadaceae</taxon>
        <taxon>Sulfurimonas</taxon>
    </lineage>
</organism>
<comment type="catalytic activity">
    <reaction evidence="1">
        <text>ATP + protein L-histidine = ADP + protein N-phospho-L-histidine.</text>
        <dbReference type="EC" id="2.7.13.3"/>
    </reaction>
</comment>
<dbReference type="HOGENOM" id="CLU_000445_127_1_7"/>
<dbReference type="SMART" id="SM00304">
    <property type="entry name" value="HAMP"/>
    <property type="match status" value="3"/>
</dbReference>
<keyword evidence="13" id="KW-0472">Membrane</keyword>
<dbReference type="SUPFAM" id="SSF47384">
    <property type="entry name" value="Homodimeric domain of signal transducing histidine kinase"/>
    <property type="match status" value="1"/>
</dbReference>
<dbReference type="InterPro" id="IPR003661">
    <property type="entry name" value="HisK_dim/P_dom"/>
</dbReference>
<dbReference type="Gene3D" id="1.10.287.130">
    <property type="match status" value="1"/>
</dbReference>
<dbReference type="PANTHER" id="PTHR45339">
    <property type="entry name" value="HYBRID SIGNAL TRANSDUCTION HISTIDINE KINASE J"/>
    <property type="match status" value="1"/>
</dbReference>
<dbReference type="PATRIC" id="fig|929558.5.peg.2605"/>
<feature type="transmembrane region" description="Helical" evidence="13">
    <location>
        <begin position="12"/>
        <end position="31"/>
    </location>
</feature>
<dbReference type="PRINTS" id="PR00344">
    <property type="entry name" value="BCTRLSENSOR"/>
</dbReference>
<evidence type="ECO:0000256" key="8">
    <source>
        <dbReference type="ARBA" id="ARBA00022777"/>
    </source>
</evidence>
<dbReference type="SUPFAM" id="SSF103190">
    <property type="entry name" value="Sensory domain-like"/>
    <property type="match status" value="2"/>
</dbReference>
<dbReference type="InterPro" id="IPR003594">
    <property type="entry name" value="HATPase_dom"/>
</dbReference>
<dbReference type="SUPFAM" id="SSF55874">
    <property type="entry name" value="ATPase domain of HSP90 chaperone/DNA topoisomerase II/histidine kinase"/>
    <property type="match status" value="1"/>
</dbReference>
<dbReference type="CDD" id="cd17546">
    <property type="entry name" value="REC_hyHK_CKI1_RcsC-like"/>
    <property type="match status" value="1"/>
</dbReference>
<keyword evidence="9 13" id="KW-1133">Transmembrane helix</keyword>
<feature type="coiled-coil region" evidence="12">
    <location>
        <begin position="725"/>
        <end position="787"/>
    </location>
</feature>
<dbReference type="SMART" id="SM00065">
    <property type="entry name" value="GAF"/>
    <property type="match status" value="1"/>
</dbReference>
<feature type="domain" description="HAMP" evidence="16">
    <location>
        <begin position="345"/>
        <end position="398"/>
    </location>
</feature>
<keyword evidence="7 13" id="KW-0812">Transmembrane</keyword>
<dbReference type="Gene3D" id="6.10.340.10">
    <property type="match status" value="1"/>
</dbReference>
<evidence type="ECO:0000256" key="9">
    <source>
        <dbReference type="ARBA" id="ARBA00022989"/>
    </source>
</evidence>
<feature type="domain" description="Response regulatory" evidence="15">
    <location>
        <begin position="1049"/>
        <end position="1167"/>
    </location>
</feature>
<evidence type="ECO:0000313" key="18">
    <source>
        <dbReference type="Proteomes" id="UP000006431"/>
    </source>
</evidence>
<dbReference type="InterPro" id="IPR005467">
    <property type="entry name" value="His_kinase_dom"/>
</dbReference>
<dbReference type="Proteomes" id="UP000006431">
    <property type="component" value="Unassembled WGS sequence"/>
</dbReference>
<dbReference type="Pfam" id="PF00672">
    <property type="entry name" value="HAMP"/>
    <property type="match status" value="2"/>
</dbReference>
<dbReference type="InterPro" id="IPR003660">
    <property type="entry name" value="HAMP_dom"/>
</dbReference>
<dbReference type="Gene3D" id="3.30.565.10">
    <property type="entry name" value="Histidine kinase-like ATPase, C-terminal domain"/>
    <property type="match status" value="1"/>
</dbReference>
<dbReference type="EC" id="2.7.13.3" evidence="3"/>
<evidence type="ECO:0000256" key="13">
    <source>
        <dbReference type="SAM" id="Phobius"/>
    </source>
</evidence>
<evidence type="ECO:0000256" key="7">
    <source>
        <dbReference type="ARBA" id="ARBA00022692"/>
    </source>
</evidence>
<name>B6BK47_SULGG</name>
<dbReference type="SMART" id="SM00448">
    <property type="entry name" value="REC"/>
    <property type="match status" value="1"/>
</dbReference>
<dbReference type="InterPro" id="IPR001789">
    <property type="entry name" value="Sig_transdc_resp-reg_receiver"/>
</dbReference>
<evidence type="ECO:0000313" key="17">
    <source>
        <dbReference type="EMBL" id="EHP31138.1"/>
    </source>
</evidence>
<dbReference type="InterPro" id="IPR003018">
    <property type="entry name" value="GAF"/>
</dbReference>
<dbReference type="EMBL" id="AFRZ01000001">
    <property type="protein sequence ID" value="EHP31138.1"/>
    <property type="molecule type" value="Genomic_DNA"/>
</dbReference>
<keyword evidence="5 11" id="KW-0597">Phosphoprotein</keyword>
<dbReference type="CDD" id="cd16922">
    <property type="entry name" value="HATPase_EvgS-ArcB-TorS-like"/>
    <property type="match status" value="1"/>
</dbReference>
<dbReference type="InterPro" id="IPR036890">
    <property type="entry name" value="HATPase_C_sf"/>
</dbReference>
<dbReference type="InterPro" id="IPR011006">
    <property type="entry name" value="CheY-like_superfamily"/>
</dbReference>
<keyword evidence="10" id="KW-0902">Two-component regulatory system</keyword>
<dbReference type="PROSITE" id="PS50110">
    <property type="entry name" value="RESPONSE_REGULATORY"/>
    <property type="match status" value="1"/>
</dbReference>
<dbReference type="Pfam" id="PF00072">
    <property type="entry name" value="Response_reg"/>
    <property type="match status" value="1"/>
</dbReference>
<dbReference type="Pfam" id="PF00512">
    <property type="entry name" value="HisKA"/>
    <property type="match status" value="1"/>
</dbReference>
<keyword evidence="18" id="KW-1185">Reference proteome</keyword>
<dbReference type="GO" id="GO:0005886">
    <property type="term" value="C:plasma membrane"/>
    <property type="evidence" value="ECO:0007669"/>
    <property type="project" value="UniProtKB-SubCell"/>
</dbReference>
<dbReference type="eggNOG" id="COG2770">
    <property type="taxonomic scope" value="Bacteria"/>
</dbReference>
<evidence type="ECO:0000256" key="10">
    <source>
        <dbReference type="ARBA" id="ARBA00023012"/>
    </source>
</evidence>
<evidence type="ECO:0000256" key="4">
    <source>
        <dbReference type="ARBA" id="ARBA00022475"/>
    </source>
</evidence>
<dbReference type="SUPFAM" id="SSF55781">
    <property type="entry name" value="GAF domain-like"/>
    <property type="match status" value="1"/>
</dbReference>
<evidence type="ECO:0000259" key="14">
    <source>
        <dbReference type="PROSITE" id="PS50109"/>
    </source>
</evidence>
<feature type="transmembrane region" description="Helical" evidence="13">
    <location>
        <begin position="324"/>
        <end position="344"/>
    </location>
</feature>
<keyword evidence="8" id="KW-0418">Kinase</keyword>